<evidence type="ECO:0000313" key="3">
    <source>
        <dbReference type="EMBL" id="SMC26301.1"/>
    </source>
</evidence>
<dbReference type="OrthoDB" id="9764953at2"/>
<feature type="chain" id="PRO_5013026354" evidence="2">
    <location>
        <begin position="27"/>
        <end position="459"/>
    </location>
</feature>
<evidence type="ECO:0000256" key="2">
    <source>
        <dbReference type="SAM" id="SignalP"/>
    </source>
</evidence>
<name>A0A1W1XRY0_9BACT</name>
<sequence length="459" mass="50725">MSKKGRVVLGCLILGGALCFASRALAGAESAGVRTLTCFHKGIPVAEDGHLGFRPLDRKVMDWVPGDDVDGTGRALVRLAPGHRALFFQAGLRRLYLLSGSTQYLPGTAHLLAFSVRIPAGSPLLSPNGVRTFGVWTYHWRPGDEHVGGPNNRGLATDSMMHGYAEFSFRPECAGRWIRVRLSEKAFQKQRDYYHWYAASGVSAPYDFWATLRQLQFVALEDGGAERVDWELDCLGLERRAPLVEVHPSFHRSTARAGEGLSVPIRVTNPTRTDRSYRYFVSSTLGADRETLHRLVWKTDSLVPARLAQRAVKAGGGMGAVRLYDASLQPVGYHEIRVRAGETWRGVLVHRIHPAMLGPVRRISYSERTFSVRRDTLMTTLIFWDPHEPPEGDDACLVNPGSNADQTGHRAPPGFPVQQPMPPPGWRSRDVPLSRPGGVVVTVVDLEGDVPKDRKGSEE</sequence>
<feature type="signal peptide" evidence="2">
    <location>
        <begin position="1"/>
        <end position="26"/>
    </location>
</feature>
<evidence type="ECO:0000256" key="1">
    <source>
        <dbReference type="SAM" id="MobiDB-lite"/>
    </source>
</evidence>
<dbReference type="AlphaFoldDB" id="A0A1W1XRY0"/>
<proteinExistence type="predicted"/>
<protein>
    <submittedName>
        <fullName evidence="3">Uncharacterized protein</fullName>
    </submittedName>
</protein>
<keyword evidence="4" id="KW-1185">Reference proteome</keyword>
<accession>A0A1W1XRY0</accession>
<feature type="compositionally biased region" description="Pro residues" evidence="1">
    <location>
        <begin position="413"/>
        <end position="425"/>
    </location>
</feature>
<gene>
    <name evidence="3" type="ORF">SAMN02746041_02594</name>
</gene>
<evidence type="ECO:0000313" key="4">
    <source>
        <dbReference type="Proteomes" id="UP000192783"/>
    </source>
</evidence>
<keyword evidence="2" id="KW-0732">Signal</keyword>
<feature type="region of interest" description="Disordered" evidence="1">
    <location>
        <begin position="401"/>
        <end position="434"/>
    </location>
</feature>
<dbReference type="STRING" id="1121390.SAMN02746041_02594"/>
<reference evidence="3 4" key="1">
    <citation type="submission" date="2017-04" db="EMBL/GenBank/DDBJ databases">
        <authorList>
            <person name="Afonso C.L."/>
            <person name="Miller P.J."/>
            <person name="Scott M.A."/>
            <person name="Spackman E."/>
            <person name="Goraichik I."/>
            <person name="Dimitrov K.M."/>
            <person name="Suarez D.L."/>
            <person name="Swayne D.E."/>
        </authorList>
    </citation>
    <scope>NUCLEOTIDE SEQUENCE [LARGE SCALE GENOMIC DNA]</scope>
    <source>
        <strain evidence="3 4">DSM 13146</strain>
    </source>
</reference>
<dbReference type="EMBL" id="FWXF01000016">
    <property type="protein sequence ID" value="SMC26301.1"/>
    <property type="molecule type" value="Genomic_DNA"/>
</dbReference>
<dbReference type="Proteomes" id="UP000192783">
    <property type="component" value="Unassembled WGS sequence"/>
</dbReference>
<organism evidence="3 4">
    <name type="scientific">Desulfacinum hydrothermale DSM 13146</name>
    <dbReference type="NCBI Taxonomy" id="1121390"/>
    <lineage>
        <taxon>Bacteria</taxon>
        <taxon>Pseudomonadati</taxon>
        <taxon>Thermodesulfobacteriota</taxon>
        <taxon>Syntrophobacteria</taxon>
        <taxon>Syntrophobacterales</taxon>
        <taxon>Syntrophobacteraceae</taxon>
        <taxon>Desulfacinum</taxon>
    </lineage>
</organism>
<dbReference type="RefSeq" id="WP_084058506.1">
    <property type="nucleotide sequence ID" value="NZ_FWXF01000016.1"/>
</dbReference>